<keyword evidence="2" id="KW-1185">Reference proteome</keyword>
<proteinExistence type="predicted"/>
<dbReference type="Proteomes" id="UP001165960">
    <property type="component" value="Unassembled WGS sequence"/>
</dbReference>
<evidence type="ECO:0000313" key="2">
    <source>
        <dbReference type="Proteomes" id="UP001165960"/>
    </source>
</evidence>
<reference evidence="1" key="1">
    <citation type="submission" date="2022-04" db="EMBL/GenBank/DDBJ databases">
        <title>Genome of the entomopathogenic fungus Entomophthora muscae.</title>
        <authorList>
            <person name="Elya C."/>
            <person name="Lovett B.R."/>
            <person name="Lee E."/>
            <person name="Macias A.M."/>
            <person name="Hajek A.E."/>
            <person name="De Bivort B.L."/>
            <person name="Kasson M.T."/>
            <person name="De Fine Licht H.H."/>
            <person name="Stajich J.E."/>
        </authorList>
    </citation>
    <scope>NUCLEOTIDE SEQUENCE</scope>
    <source>
        <strain evidence="1">Berkeley</strain>
    </source>
</reference>
<accession>A0ACC2T2M0</accession>
<evidence type="ECO:0000313" key="1">
    <source>
        <dbReference type="EMBL" id="KAJ9068552.1"/>
    </source>
</evidence>
<name>A0ACC2T2M0_9FUNG</name>
<gene>
    <name evidence="1" type="ORF">DSO57_1027565</name>
</gene>
<comment type="caution">
    <text evidence="1">The sequence shown here is derived from an EMBL/GenBank/DDBJ whole genome shotgun (WGS) entry which is preliminary data.</text>
</comment>
<dbReference type="EMBL" id="QTSX02003719">
    <property type="protein sequence ID" value="KAJ9068552.1"/>
    <property type="molecule type" value="Genomic_DNA"/>
</dbReference>
<sequence>MKESIVGVERIGDLDDREGWVLMASSENKPAMGCFLSSADAGVVSNVVLVGLKLPAYVDLNQEVDWMLPGLGKVPTESQLKEVEAQIKQGGVLKMDYSPCSRDVTSHEVKGCSSYISAGDYRYVVKLPESNVFAGNAAMHSSQVPLSSLLTFTEGDAASARLVIAAGVEFAAVETLATCDVVSTPEISMGKASYFSLYSPKLQRSEFDSNWSNLVAEFDKIYTISSPQTGPLTLSRSHHQSLMRTLSTAKNFIQAKYLGNVIPRVKIVAAGCKNVTGTAVYGSNGTQFTRHPINLKSVILDNSEFPGEYFSALLSFSAAPYRIPYM</sequence>
<protein>
    <submittedName>
        <fullName evidence="1">Uncharacterized protein</fullName>
    </submittedName>
</protein>
<organism evidence="1 2">
    <name type="scientific">Entomophthora muscae</name>
    <dbReference type="NCBI Taxonomy" id="34485"/>
    <lineage>
        <taxon>Eukaryota</taxon>
        <taxon>Fungi</taxon>
        <taxon>Fungi incertae sedis</taxon>
        <taxon>Zoopagomycota</taxon>
        <taxon>Entomophthoromycotina</taxon>
        <taxon>Entomophthoromycetes</taxon>
        <taxon>Entomophthorales</taxon>
        <taxon>Entomophthoraceae</taxon>
        <taxon>Entomophthora</taxon>
    </lineage>
</organism>